<sequence length="448" mass="50124">MKKRWILPLIAAIALTVSACSSNGDKKDAADGNASAPGNKKTVTIAVMSADRFLQTAAQKFEELHPDIHIEINEYMATETNGDGMSAAISQDDIEKYIQTVTTQALSGKGSDLIKMDNLPQDKFAKNGMLVNLYDWMAKDSSFDKTKYYENIFKASQSGDGLYAMPFFFMVNLIEGNTETLNKANITIDDKTWTWDTFRDIAKKLKEKTGPDYVAFVNKSPQQLLSDLIENNYAELVQGGKANFDSDAFRTMMKQIKTLYDEGVLKDEFTYDYTKGLFRETGIYNLEQALTDSLRDHIHYYSAPGGSGETQAGPFKSFFNLGMNSKSKVQQEAWEFVKFMLSDEMQSSPELQFIPMNKGVAESKLKDAADRIVNGSLPVPKGKTDAKSVEERTRMIQELLNGAGKKQTSDFKVVSIAMEEFESYMGGQKSAENVSQLIQNRVTIYLNE</sequence>
<dbReference type="RefSeq" id="WP_258384030.1">
    <property type="nucleotide sequence ID" value="NZ_CP091430.1"/>
</dbReference>
<dbReference type="PANTHER" id="PTHR43649:SF12">
    <property type="entry name" value="DIACETYLCHITOBIOSE BINDING PROTEIN DASA"/>
    <property type="match status" value="1"/>
</dbReference>
<evidence type="ECO:0000313" key="3">
    <source>
        <dbReference type="Proteomes" id="UP001057877"/>
    </source>
</evidence>
<gene>
    <name evidence="2" type="ORF">L1F29_21095</name>
</gene>
<dbReference type="InterPro" id="IPR006059">
    <property type="entry name" value="SBP"/>
</dbReference>
<evidence type="ECO:0000313" key="2">
    <source>
        <dbReference type="EMBL" id="UVI27942.1"/>
    </source>
</evidence>
<dbReference type="EMBL" id="CP091430">
    <property type="protein sequence ID" value="UVI27942.1"/>
    <property type="molecule type" value="Genomic_DNA"/>
</dbReference>
<keyword evidence="3" id="KW-1185">Reference proteome</keyword>
<dbReference type="Proteomes" id="UP001057877">
    <property type="component" value="Chromosome"/>
</dbReference>
<accession>A0ABY5S500</accession>
<name>A0ABY5S500_9BACL</name>
<evidence type="ECO:0000256" key="1">
    <source>
        <dbReference type="SAM" id="SignalP"/>
    </source>
</evidence>
<reference evidence="2" key="1">
    <citation type="submission" date="2022-01" db="EMBL/GenBank/DDBJ databases">
        <title>Paenibacillus spongiae sp. nov., isolated from marine sponge.</title>
        <authorList>
            <person name="Li Z."/>
            <person name="Zhang M."/>
        </authorList>
    </citation>
    <scope>NUCLEOTIDE SEQUENCE</scope>
    <source>
        <strain evidence="2">PHS-Z3</strain>
    </source>
</reference>
<dbReference type="SUPFAM" id="SSF53850">
    <property type="entry name" value="Periplasmic binding protein-like II"/>
    <property type="match status" value="1"/>
</dbReference>
<dbReference type="InterPro" id="IPR050490">
    <property type="entry name" value="Bact_solute-bd_prot1"/>
</dbReference>
<protein>
    <submittedName>
        <fullName evidence="2">Extracellular solute-binding protein</fullName>
    </submittedName>
</protein>
<keyword evidence="1" id="KW-0732">Signal</keyword>
<proteinExistence type="predicted"/>
<dbReference type="PROSITE" id="PS51257">
    <property type="entry name" value="PROKAR_LIPOPROTEIN"/>
    <property type="match status" value="1"/>
</dbReference>
<feature type="chain" id="PRO_5045543408" evidence="1">
    <location>
        <begin position="20"/>
        <end position="448"/>
    </location>
</feature>
<dbReference type="Pfam" id="PF01547">
    <property type="entry name" value="SBP_bac_1"/>
    <property type="match status" value="1"/>
</dbReference>
<feature type="signal peptide" evidence="1">
    <location>
        <begin position="1"/>
        <end position="19"/>
    </location>
</feature>
<organism evidence="2 3">
    <name type="scientific">Paenibacillus spongiae</name>
    <dbReference type="NCBI Taxonomy" id="2909671"/>
    <lineage>
        <taxon>Bacteria</taxon>
        <taxon>Bacillati</taxon>
        <taxon>Bacillota</taxon>
        <taxon>Bacilli</taxon>
        <taxon>Bacillales</taxon>
        <taxon>Paenibacillaceae</taxon>
        <taxon>Paenibacillus</taxon>
    </lineage>
</organism>
<dbReference type="Gene3D" id="3.40.190.10">
    <property type="entry name" value="Periplasmic binding protein-like II"/>
    <property type="match status" value="1"/>
</dbReference>
<dbReference type="PANTHER" id="PTHR43649">
    <property type="entry name" value="ARABINOSE-BINDING PROTEIN-RELATED"/>
    <property type="match status" value="1"/>
</dbReference>